<dbReference type="SUPFAM" id="SSF49785">
    <property type="entry name" value="Galactose-binding domain-like"/>
    <property type="match status" value="1"/>
</dbReference>
<dbReference type="Pfam" id="PF21040">
    <property type="entry name" value="CEP104-like_TOG"/>
    <property type="match status" value="1"/>
</dbReference>
<keyword evidence="4" id="KW-1185">Reference proteome</keyword>
<dbReference type="GO" id="GO:0005929">
    <property type="term" value="C:cilium"/>
    <property type="evidence" value="ECO:0007669"/>
    <property type="project" value="TreeGrafter"/>
</dbReference>
<accession>A0A9D4SXI7</accession>
<dbReference type="Gene3D" id="1.25.10.10">
    <property type="entry name" value="Leucine-rich Repeat Variant"/>
    <property type="match status" value="1"/>
</dbReference>
<dbReference type="InterPro" id="IPR052607">
    <property type="entry name" value="CEP104-like"/>
</dbReference>
<evidence type="ECO:0000313" key="3">
    <source>
        <dbReference type="EMBL" id="KAH7957111.1"/>
    </source>
</evidence>
<dbReference type="Pfam" id="PF21039">
    <property type="entry name" value="CEP104_ZnF"/>
    <property type="match status" value="1"/>
</dbReference>
<gene>
    <name evidence="3" type="ORF">HPB52_015356</name>
</gene>
<dbReference type="PANTHER" id="PTHR13371:SF0">
    <property type="entry name" value="CENTROSOMAL PROTEIN OF 104 KDA"/>
    <property type="match status" value="1"/>
</dbReference>
<protein>
    <recommendedName>
        <fullName evidence="2">TOG domain-containing protein</fullName>
    </recommendedName>
</protein>
<dbReference type="InterPro" id="IPR016024">
    <property type="entry name" value="ARM-type_fold"/>
</dbReference>
<dbReference type="InterPro" id="IPR048739">
    <property type="entry name" value="CEP104_N"/>
</dbReference>
<dbReference type="InterPro" id="IPR034085">
    <property type="entry name" value="TOG"/>
</dbReference>
<dbReference type="SUPFAM" id="SSF48371">
    <property type="entry name" value="ARM repeat"/>
    <property type="match status" value="1"/>
</dbReference>
<dbReference type="InterPro" id="IPR048738">
    <property type="entry name" value="CEP104_Znf"/>
</dbReference>
<comment type="caution">
    <text evidence="3">The sequence shown here is derived from an EMBL/GenBank/DDBJ whole genome shotgun (WGS) entry which is preliminary data.</text>
</comment>
<dbReference type="PANTHER" id="PTHR13371">
    <property type="entry name" value="GLYCINE-, GLUTAMATE-, THIENYLCYCLOHEXYLPIPERIDINE-BINDING PROTEIN"/>
    <property type="match status" value="1"/>
</dbReference>
<feature type="domain" description="TOG" evidence="2">
    <location>
        <begin position="393"/>
        <end position="650"/>
    </location>
</feature>
<dbReference type="Gene3D" id="2.60.120.260">
    <property type="entry name" value="Galactose-binding domain-like"/>
    <property type="match status" value="1"/>
</dbReference>
<proteinExistence type="predicted"/>
<name>A0A9D4SXI7_RHISA</name>
<dbReference type="Pfam" id="PF21038">
    <property type="entry name" value="CEP104_N"/>
    <property type="match status" value="1"/>
</dbReference>
<sequence>MPRKINFSVVQVSAEDENFPASELNLHGPTVKGWLSKKYSTYPQEIVIQLETKCRICRIQILSHQYCIATTIDIYVGNVPKGLDVALYNARWTHLGEVSLADNLHSEYKSRELKSVLVDAIGDFVKFLIHANHVNKYNVYNQVGIVALNVIGDDVQGLDGSEEDEVSDTVLRSSVIILPRPAVTETTFFGVRHSATNEEISPMDDLAFDMYVDTEVAQILRKLEAKKRDAIAERPFFSCEVGEKLGKMVIEKQMAVEMEDFDRARQKKQHIEEYRLNAYEHLRLPELMEMEGYNPERDSALPGPVPPPEKVGKGLHVSMDPQLEGSGPGRNVPPTEQRAVSQQQQQQQQSAPRPTATKAPKNSYLALENRLVAGARKVESEEDGKELVLGRMSLRDRQEAALPIEVFGLRLVQKLYSKNFIQREEAFKEMQRFLERYNSRRSRHSAEDVLKAVTFLLQRGARDKVLSVFIQALNLMQTLFTRFTIVQRISKGDVTVAINKTVPRILYRTGDTAPRVKSVAIDFLLEMGDYEDVKAVQAMLHIILRPFPESTNPRLAQGRCELVEQLVARFPPLSQSDPLFEHMMAFAIRALSHPSLQVREVAEQILLSLYRLLGTPVRQCLVPESTKTSRNFTYKKVFEEFEKIDKEVHASTSADSPSSGSGRRDFVKEVAAPSSRSLQELPKASQQDQSTLNLDKMCMFCEETNEKFNAETLNYHYWTECPMLMLCYNCKQAS</sequence>
<evidence type="ECO:0000256" key="1">
    <source>
        <dbReference type="SAM" id="MobiDB-lite"/>
    </source>
</evidence>
<dbReference type="InterPro" id="IPR011989">
    <property type="entry name" value="ARM-like"/>
</dbReference>
<organism evidence="3 4">
    <name type="scientific">Rhipicephalus sanguineus</name>
    <name type="common">Brown dog tick</name>
    <name type="synonym">Ixodes sanguineus</name>
    <dbReference type="NCBI Taxonomy" id="34632"/>
    <lineage>
        <taxon>Eukaryota</taxon>
        <taxon>Metazoa</taxon>
        <taxon>Ecdysozoa</taxon>
        <taxon>Arthropoda</taxon>
        <taxon>Chelicerata</taxon>
        <taxon>Arachnida</taxon>
        <taxon>Acari</taxon>
        <taxon>Parasitiformes</taxon>
        <taxon>Ixodida</taxon>
        <taxon>Ixodoidea</taxon>
        <taxon>Ixodidae</taxon>
        <taxon>Rhipicephalinae</taxon>
        <taxon>Rhipicephalus</taxon>
        <taxon>Rhipicephalus</taxon>
    </lineage>
</organism>
<dbReference type="Proteomes" id="UP000821837">
    <property type="component" value="Unassembled WGS sequence"/>
</dbReference>
<dbReference type="GO" id="GO:0000226">
    <property type="term" value="P:microtubule cytoskeleton organization"/>
    <property type="evidence" value="ECO:0007669"/>
    <property type="project" value="UniProtKB-ARBA"/>
</dbReference>
<dbReference type="InterPro" id="IPR008979">
    <property type="entry name" value="Galactose-bd-like_sf"/>
</dbReference>
<dbReference type="SMART" id="SM01349">
    <property type="entry name" value="TOG"/>
    <property type="match status" value="1"/>
</dbReference>
<dbReference type="VEuPathDB" id="VectorBase:RSAN_043581"/>
<reference evidence="3" key="1">
    <citation type="journal article" date="2020" name="Cell">
        <title>Large-Scale Comparative Analyses of Tick Genomes Elucidate Their Genetic Diversity and Vector Capacities.</title>
        <authorList>
            <consortium name="Tick Genome and Microbiome Consortium (TIGMIC)"/>
            <person name="Jia N."/>
            <person name="Wang J."/>
            <person name="Shi W."/>
            <person name="Du L."/>
            <person name="Sun Y."/>
            <person name="Zhan W."/>
            <person name="Jiang J.F."/>
            <person name="Wang Q."/>
            <person name="Zhang B."/>
            <person name="Ji P."/>
            <person name="Bell-Sakyi L."/>
            <person name="Cui X.M."/>
            <person name="Yuan T.T."/>
            <person name="Jiang B.G."/>
            <person name="Yang W.F."/>
            <person name="Lam T.T."/>
            <person name="Chang Q.C."/>
            <person name="Ding S.J."/>
            <person name="Wang X.J."/>
            <person name="Zhu J.G."/>
            <person name="Ruan X.D."/>
            <person name="Zhao L."/>
            <person name="Wei J.T."/>
            <person name="Ye R.Z."/>
            <person name="Que T.C."/>
            <person name="Du C.H."/>
            <person name="Zhou Y.H."/>
            <person name="Cheng J.X."/>
            <person name="Dai P.F."/>
            <person name="Guo W.B."/>
            <person name="Han X.H."/>
            <person name="Huang E.J."/>
            <person name="Li L.F."/>
            <person name="Wei W."/>
            <person name="Gao Y.C."/>
            <person name="Liu J.Z."/>
            <person name="Shao H.Z."/>
            <person name="Wang X."/>
            <person name="Wang C.C."/>
            <person name="Yang T.C."/>
            <person name="Huo Q.B."/>
            <person name="Li W."/>
            <person name="Chen H.Y."/>
            <person name="Chen S.E."/>
            <person name="Zhou L.G."/>
            <person name="Ni X.B."/>
            <person name="Tian J.H."/>
            <person name="Sheng Y."/>
            <person name="Liu T."/>
            <person name="Pan Y.S."/>
            <person name="Xia L.Y."/>
            <person name="Li J."/>
            <person name="Zhao F."/>
            <person name="Cao W.C."/>
        </authorList>
    </citation>
    <scope>NUCLEOTIDE SEQUENCE</scope>
    <source>
        <strain evidence="3">Rsan-2018</strain>
    </source>
</reference>
<reference evidence="3" key="2">
    <citation type="submission" date="2021-09" db="EMBL/GenBank/DDBJ databases">
        <authorList>
            <person name="Jia N."/>
            <person name="Wang J."/>
            <person name="Shi W."/>
            <person name="Du L."/>
            <person name="Sun Y."/>
            <person name="Zhan W."/>
            <person name="Jiang J."/>
            <person name="Wang Q."/>
            <person name="Zhang B."/>
            <person name="Ji P."/>
            <person name="Sakyi L.B."/>
            <person name="Cui X."/>
            <person name="Yuan T."/>
            <person name="Jiang B."/>
            <person name="Yang W."/>
            <person name="Lam T.T.-Y."/>
            <person name="Chang Q."/>
            <person name="Ding S."/>
            <person name="Wang X."/>
            <person name="Zhu J."/>
            <person name="Ruan X."/>
            <person name="Zhao L."/>
            <person name="Wei J."/>
            <person name="Que T."/>
            <person name="Du C."/>
            <person name="Cheng J."/>
            <person name="Dai P."/>
            <person name="Han X."/>
            <person name="Huang E."/>
            <person name="Gao Y."/>
            <person name="Liu J."/>
            <person name="Shao H."/>
            <person name="Ye R."/>
            <person name="Li L."/>
            <person name="Wei W."/>
            <person name="Wang X."/>
            <person name="Wang C."/>
            <person name="Huo Q."/>
            <person name="Li W."/>
            <person name="Guo W."/>
            <person name="Chen H."/>
            <person name="Chen S."/>
            <person name="Zhou L."/>
            <person name="Zhou L."/>
            <person name="Ni X."/>
            <person name="Tian J."/>
            <person name="Zhou Y."/>
            <person name="Sheng Y."/>
            <person name="Liu T."/>
            <person name="Pan Y."/>
            <person name="Xia L."/>
            <person name="Li J."/>
            <person name="Zhao F."/>
            <person name="Cao W."/>
        </authorList>
    </citation>
    <scope>NUCLEOTIDE SEQUENCE</scope>
    <source>
        <strain evidence="3">Rsan-2018</strain>
        <tissue evidence="3">Larvae</tissue>
    </source>
</reference>
<feature type="region of interest" description="Disordered" evidence="1">
    <location>
        <begin position="294"/>
        <end position="364"/>
    </location>
</feature>
<evidence type="ECO:0000313" key="4">
    <source>
        <dbReference type="Proteomes" id="UP000821837"/>
    </source>
</evidence>
<dbReference type="AlphaFoldDB" id="A0A9D4SXI7"/>
<dbReference type="EMBL" id="JABSTV010001250">
    <property type="protein sequence ID" value="KAH7957111.1"/>
    <property type="molecule type" value="Genomic_DNA"/>
</dbReference>
<evidence type="ECO:0000259" key="2">
    <source>
        <dbReference type="SMART" id="SM01349"/>
    </source>
</evidence>